<reference evidence="5" key="1">
    <citation type="submission" date="2023-07" db="EMBL/GenBank/DDBJ databases">
        <title>Chromosome-level genome assembly of Artemia franciscana.</title>
        <authorList>
            <person name="Jo E."/>
        </authorList>
    </citation>
    <scope>NUCLEOTIDE SEQUENCE</scope>
    <source>
        <tissue evidence="5">Whole body</tissue>
    </source>
</reference>
<dbReference type="CDD" id="cd00051">
    <property type="entry name" value="EFh"/>
    <property type="match status" value="1"/>
</dbReference>
<comment type="function">
    <text evidence="3">Troponin is the central regulatory protein of striated muscle contraction. Tn consists of three components: Tn-I which is the inhibitor of actomyosin ATPase, Tn-T which contains the binding site for tropomyosin and Tn-C. The binding of calcium to Tn-C abolishes the inhibitory action of Tn on actin filaments.</text>
</comment>
<sequence>MTKDEGISLQLKEVETVFEAFDSEGTGKFAVKHLKAALRALGFEPKKDELQQLVKDLKTTSSENSGFVTFEQFSKLVTSKIECNESKEEVKRAFRLFDEDNTGKITFAKLKKIAKELGEDISDEDLKEMIEEADKDGDGAVSQEEFFQIMKKAGLY</sequence>
<feature type="domain" description="EF-hand" evidence="4">
    <location>
        <begin position="85"/>
        <end position="120"/>
    </location>
</feature>
<comment type="caution">
    <text evidence="5">The sequence shown here is derived from an EMBL/GenBank/DDBJ whole genome shotgun (WGS) entry which is preliminary data.</text>
</comment>
<dbReference type="InterPro" id="IPR002048">
    <property type="entry name" value="EF_hand_dom"/>
</dbReference>
<keyword evidence="2" id="KW-0106">Calcium</keyword>
<keyword evidence="6" id="KW-1185">Reference proteome</keyword>
<evidence type="ECO:0000313" key="5">
    <source>
        <dbReference type="EMBL" id="KAK2715956.1"/>
    </source>
</evidence>
<dbReference type="PANTHER" id="PTHR23048:SF59">
    <property type="entry name" value="EF-HAND SUPERFAMILY PROTEIN"/>
    <property type="match status" value="1"/>
</dbReference>
<feature type="domain" description="EF-hand" evidence="4">
    <location>
        <begin position="121"/>
        <end position="156"/>
    </location>
</feature>
<protein>
    <recommendedName>
        <fullName evidence="4">EF-hand domain-containing protein</fullName>
    </recommendedName>
</protein>
<dbReference type="FunFam" id="1.10.238.10:FF:000001">
    <property type="entry name" value="Calmodulin 1"/>
    <property type="match status" value="1"/>
</dbReference>
<gene>
    <name evidence="5" type="ORF">QYM36_010501</name>
</gene>
<dbReference type="EMBL" id="JAVRJZ010000012">
    <property type="protein sequence ID" value="KAK2715956.1"/>
    <property type="molecule type" value="Genomic_DNA"/>
</dbReference>
<dbReference type="PROSITE" id="PS00018">
    <property type="entry name" value="EF_HAND_1"/>
    <property type="match status" value="1"/>
</dbReference>
<evidence type="ECO:0000256" key="3">
    <source>
        <dbReference type="ARBA" id="ARBA00037722"/>
    </source>
</evidence>
<keyword evidence="1" id="KW-0677">Repeat</keyword>
<dbReference type="InterPro" id="IPR018247">
    <property type="entry name" value="EF_Hand_1_Ca_BS"/>
</dbReference>
<proteinExistence type="predicted"/>
<dbReference type="Pfam" id="PF13499">
    <property type="entry name" value="EF-hand_7"/>
    <property type="match status" value="2"/>
</dbReference>
<dbReference type="InterPro" id="IPR050230">
    <property type="entry name" value="CALM/Myosin/TropC-like"/>
</dbReference>
<dbReference type="PANTHER" id="PTHR23048">
    <property type="entry name" value="MYOSIN LIGHT CHAIN 1, 3"/>
    <property type="match status" value="1"/>
</dbReference>
<dbReference type="GO" id="GO:0016460">
    <property type="term" value="C:myosin II complex"/>
    <property type="evidence" value="ECO:0007669"/>
    <property type="project" value="TreeGrafter"/>
</dbReference>
<dbReference type="SUPFAM" id="SSF47473">
    <property type="entry name" value="EF-hand"/>
    <property type="match status" value="1"/>
</dbReference>
<evidence type="ECO:0000256" key="2">
    <source>
        <dbReference type="ARBA" id="ARBA00022837"/>
    </source>
</evidence>
<dbReference type="EMBL" id="JAVRJZ010000012">
    <property type="protein sequence ID" value="KAK2715958.1"/>
    <property type="molecule type" value="Genomic_DNA"/>
</dbReference>
<evidence type="ECO:0000259" key="4">
    <source>
        <dbReference type="PROSITE" id="PS50222"/>
    </source>
</evidence>
<dbReference type="PROSITE" id="PS50222">
    <property type="entry name" value="EF_HAND_2"/>
    <property type="match status" value="3"/>
</dbReference>
<organism evidence="5 6">
    <name type="scientific">Artemia franciscana</name>
    <name type="common">Brine shrimp</name>
    <name type="synonym">Artemia sanfranciscana</name>
    <dbReference type="NCBI Taxonomy" id="6661"/>
    <lineage>
        <taxon>Eukaryota</taxon>
        <taxon>Metazoa</taxon>
        <taxon>Ecdysozoa</taxon>
        <taxon>Arthropoda</taxon>
        <taxon>Crustacea</taxon>
        <taxon>Branchiopoda</taxon>
        <taxon>Anostraca</taxon>
        <taxon>Artemiidae</taxon>
        <taxon>Artemia</taxon>
    </lineage>
</organism>
<evidence type="ECO:0000256" key="1">
    <source>
        <dbReference type="ARBA" id="ARBA00022737"/>
    </source>
</evidence>
<dbReference type="Proteomes" id="UP001187531">
    <property type="component" value="Unassembled WGS sequence"/>
</dbReference>
<dbReference type="Gene3D" id="1.10.238.10">
    <property type="entry name" value="EF-hand"/>
    <property type="match status" value="2"/>
</dbReference>
<dbReference type="AlphaFoldDB" id="A0AA88HXF3"/>
<dbReference type="GO" id="GO:0005509">
    <property type="term" value="F:calcium ion binding"/>
    <property type="evidence" value="ECO:0007669"/>
    <property type="project" value="InterPro"/>
</dbReference>
<name>A0AA88HXF3_ARTSF</name>
<feature type="domain" description="EF-hand" evidence="4">
    <location>
        <begin position="9"/>
        <end position="44"/>
    </location>
</feature>
<accession>A0AA88HXF3</accession>
<evidence type="ECO:0000313" key="6">
    <source>
        <dbReference type="Proteomes" id="UP001187531"/>
    </source>
</evidence>
<dbReference type="SMART" id="SM00054">
    <property type="entry name" value="EFh"/>
    <property type="match status" value="4"/>
</dbReference>
<dbReference type="EMBL" id="JAVRJZ010000012">
    <property type="protein sequence ID" value="KAK2715955.1"/>
    <property type="molecule type" value="Genomic_DNA"/>
</dbReference>
<dbReference type="InterPro" id="IPR011992">
    <property type="entry name" value="EF-hand-dom_pair"/>
</dbReference>